<dbReference type="EMBL" id="JAVIZN010000002">
    <property type="protein sequence ID" value="MDR6207036.1"/>
    <property type="molecule type" value="Genomic_DNA"/>
</dbReference>
<evidence type="ECO:0000313" key="2">
    <source>
        <dbReference type="EMBL" id="MDR6207036.1"/>
    </source>
</evidence>
<comment type="caution">
    <text evidence="2">The sequence shown here is derived from an EMBL/GenBank/DDBJ whole genome shotgun (WGS) entry which is preliminary data.</text>
</comment>
<evidence type="ECO:0000313" key="3">
    <source>
        <dbReference type="Proteomes" id="UP001245184"/>
    </source>
</evidence>
<dbReference type="KEGG" id="pgp:CUJ91_07530"/>
<feature type="region of interest" description="Disordered" evidence="1">
    <location>
        <begin position="40"/>
        <end position="61"/>
    </location>
</feature>
<proteinExistence type="predicted"/>
<name>A0ABD5CPN7_9BURK</name>
<organism evidence="2 3">
    <name type="scientific">Paraburkholderia graminis</name>
    <dbReference type="NCBI Taxonomy" id="60548"/>
    <lineage>
        <taxon>Bacteria</taxon>
        <taxon>Pseudomonadati</taxon>
        <taxon>Pseudomonadota</taxon>
        <taxon>Betaproteobacteria</taxon>
        <taxon>Burkholderiales</taxon>
        <taxon>Burkholderiaceae</taxon>
        <taxon>Paraburkholderia</taxon>
    </lineage>
</organism>
<gene>
    <name evidence="2" type="ORF">QF025_005756</name>
</gene>
<accession>A0ABD5CPN7</accession>
<sequence>MREFGSLYDAYDAVGHVPKLAPSALQTGMQKGSLVLGHSPLSVATDRRSTARRPARGLLHT</sequence>
<reference evidence="2 3" key="1">
    <citation type="submission" date="2023-08" db="EMBL/GenBank/DDBJ databases">
        <title>Genome sequencing of plant associated microbes to promote plant fitness in Sorghum bicolor and Oryza sativa.</title>
        <authorList>
            <person name="Coleman-Derr D."/>
        </authorList>
    </citation>
    <scope>NUCLEOTIDE SEQUENCE [LARGE SCALE GENOMIC DNA]</scope>
    <source>
        <strain evidence="2 3">SLBN-33</strain>
    </source>
</reference>
<dbReference type="AlphaFoldDB" id="A0ABD5CPN7"/>
<protein>
    <submittedName>
        <fullName evidence="2">Uncharacterized protein</fullName>
    </submittedName>
</protein>
<dbReference type="Proteomes" id="UP001245184">
    <property type="component" value="Unassembled WGS sequence"/>
</dbReference>
<evidence type="ECO:0000256" key="1">
    <source>
        <dbReference type="SAM" id="MobiDB-lite"/>
    </source>
</evidence>